<dbReference type="GeneID" id="6069182"/>
<sequence length="217" mass="24454">MTSETNKVKAKLAALSASFDDLEAELEPLFSQTLPETIIGLESIQKAKLQTVLPYLVYDLIFIYLKSKGIDPKTHPVVPELDRIRQYFEKISNAENPPSKRIEIDKAAAGRFIKHAITQATWTRTAAEEAQDEPEPTPARIPIKVTSKMVERAEYEKNLKEEESEEEEGLKIYEGNNAMVVDKEADVSHIPTGRKRGRPILDPFAGLRYLSLPSSHH</sequence>
<dbReference type="InterPro" id="IPR007146">
    <property type="entry name" value="Sas10/Utp3/C1D"/>
</dbReference>
<comment type="subcellular location">
    <subcellularLocation>
        <location evidence="1 6">Nucleus</location>
    </subcellularLocation>
</comment>
<evidence type="ECO:0000256" key="3">
    <source>
        <dbReference type="ARBA" id="ARBA00022552"/>
    </source>
</evidence>
<evidence type="ECO:0000313" key="7">
    <source>
        <dbReference type="EMBL" id="EDR15232.1"/>
    </source>
</evidence>
<dbReference type="InterPro" id="IPR011082">
    <property type="entry name" value="Exosome-assoc_fac/DNA_repair"/>
</dbReference>
<dbReference type="GO" id="GO:0000460">
    <property type="term" value="P:maturation of 5.8S rRNA"/>
    <property type="evidence" value="ECO:0007669"/>
    <property type="project" value="TreeGrafter"/>
</dbReference>
<keyword evidence="8" id="KW-1185">Reference proteome</keyword>
<evidence type="ECO:0000256" key="2">
    <source>
        <dbReference type="ARBA" id="ARBA00009154"/>
    </source>
</evidence>
<evidence type="ECO:0000256" key="4">
    <source>
        <dbReference type="ARBA" id="ARBA00022884"/>
    </source>
</evidence>
<dbReference type="STRING" id="486041.B0CRN3"/>
<accession>B0CRN3</accession>
<keyword evidence="4 6" id="KW-0694">RNA-binding</keyword>
<protein>
    <recommendedName>
        <fullName evidence="6">Exosome complex protein</fullName>
    </recommendedName>
</protein>
<comment type="function">
    <text evidence="6">Required for exosome-dependent processing of pre-rRNA and small nucleolar RNA (snRNA) precursors. Involved in processing of 35S pre-rRNA at the A0, A1 and A2 sites.</text>
</comment>
<dbReference type="InParanoid" id="B0CRN3"/>
<keyword evidence="5 6" id="KW-0539">Nucleus</keyword>
<dbReference type="EMBL" id="DS547091">
    <property type="protein sequence ID" value="EDR15232.1"/>
    <property type="molecule type" value="Genomic_DNA"/>
</dbReference>
<comment type="similarity">
    <text evidence="2 6">Belongs to the C1D family.</text>
</comment>
<dbReference type="PANTHER" id="PTHR15341:SF3">
    <property type="entry name" value="NUCLEAR NUCLEIC ACID-BINDING PROTEIN C1D"/>
    <property type="match status" value="1"/>
</dbReference>
<dbReference type="KEGG" id="lbc:LACBIDRAFT_320891"/>
<evidence type="ECO:0000256" key="1">
    <source>
        <dbReference type="ARBA" id="ARBA00004123"/>
    </source>
</evidence>
<dbReference type="GO" id="GO:0003677">
    <property type="term" value="F:DNA binding"/>
    <property type="evidence" value="ECO:0007669"/>
    <property type="project" value="TreeGrafter"/>
</dbReference>
<evidence type="ECO:0000256" key="5">
    <source>
        <dbReference type="ARBA" id="ARBA00023242"/>
    </source>
</evidence>
<dbReference type="GO" id="GO:0003723">
    <property type="term" value="F:RNA binding"/>
    <property type="evidence" value="ECO:0007669"/>
    <property type="project" value="UniProtKB-UniRule"/>
</dbReference>
<gene>
    <name evidence="7" type="ORF">LACBIDRAFT_320891</name>
</gene>
<dbReference type="Pfam" id="PF04000">
    <property type="entry name" value="Sas10_Utp3"/>
    <property type="match status" value="1"/>
</dbReference>
<evidence type="ECO:0000256" key="6">
    <source>
        <dbReference type="RuleBase" id="RU368003"/>
    </source>
</evidence>
<dbReference type="Proteomes" id="UP000001194">
    <property type="component" value="Unassembled WGS sequence"/>
</dbReference>
<evidence type="ECO:0000313" key="8">
    <source>
        <dbReference type="Proteomes" id="UP000001194"/>
    </source>
</evidence>
<dbReference type="OrthoDB" id="1421013at2759"/>
<proteinExistence type="inferred from homology"/>
<dbReference type="GO" id="GO:0010468">
    <property type="term" value="P:regulation of gene expression"/>
    <property type="evidence" value="ECO:0007669"/>
    <property type="project" value="TreeGrafter"/>
</dbReference>
<dbReference type="AlphaFoldDB" id="B0CRN3"/>
<organism evidence="8">
    <name type="scientific">Laccaria bicolor (strain S238N-H82 / ATCC MYA-4686)</name>
    <name type="common">Bicoloured deceiver</name>
    <name type="synonym">Laccaria laccata var. bicolor</name>
    <dbReference type="NCBI Taxonomy" id="486041"/>
    <lineage>
        <taxon>Eukaryota</taxon>
        <taxon>Fungi</taxon>
        <taxon>Dikarya</taxon>
        <taxon>Basidiomycota</taxon>
        <taxon>Agaricomycotina</taxon>
        <taxon>Agaricomycetes</taxon>
        <taxon>Agaricomycetidae</taxon>
        <taxon>Agaricales</taxon>
        <taxon>Agaricineae</taxon>
        <taxon>Hydnangiaceae</taxon>
        <taxon>Laccaria</taxon>
    </lineage>
</organism>
<keyword evidence="3 6" id="KW-0698">rRNA processing</keyword>
<reference evidence="7 8" key="1">
    <citation type="journal article" date="2008" name="Nature">
        <title>The genome of Laccaria bicolor provides insights into mycorrhizal symbiosis.</title>
        <authorList>
            <person name="Martin F."/>
            <person name="Aerts A."/>
            <person name="Ahren D."/>
            <person name="Brun A."/>
            <person name="Danchin E.G.J."/>
            <person name="Duchaussoy F."/>
            <person name="Gibon J."/>
            <person name="Kohler A."/>
            <person name="Lindquist E."/>
            <person name="Pereda V."/>
            <person name="Salamov A."/>
            <person name="Shapiro H.J."/>
            <person name="Wuyts J."/>
            <person name="Blaudez D."/>
            <person name="Buee M."/>
            <person name="Brokstein P."/>
            <person name="Canbaeck B."/>
            <person name="Cohen D."/>
            <person name="Courty P.E."/>
            <person name="Coutinho P.M."/>
            <person name="Delaruelle C."/>
            <person name="Detter J.C."/>
            <person name="Deveau A."/>
            <person name="DiFazio S."/>
            <person name="Duplessis S."/>
            <person name="Fraissinet-Tachet L."/>
            <person name="Lucic E."/>
            <person name="Frey-Klett P."/>
            <person name="Fourrey C."/>
            <person name="Feussner I."/>
            <person name="Gay G."/>
            <person name="Grimwood J."/>
            <person name="Hoegger P.J."/>
            <person name="Jain P."/>
            <person name="Kilaru S."/>
            <person name="Labbe J."/>
            <person name="Lin Y.C."/>
            <person name="Legue V."/>
            <person name="Le Tacon F."/>
            <person name="Marmeisse R."/>
            <person name="Melayah D."/>
            <person name="Montanini B."/>
            <person name="Muratet M."/>
            <person name="Nehls U."/>
            <person name="Niculita-Hirzel H."/>
            <person name="Oudot-Le Secq M.P."/>
            <person name="Peter M."/>
            <person name="Quesneville H."/>
            <person name="Rajashekar B."/>
            <person name="Reich M."/>
            <person name="Rouhier N."/>
            <person name="Schmutz J."/>
            <person name="Yin T."/>
            <person name="Chalot M."/>
            <person name="Henrissat B."/>
            <person name="Kuees U."/>
            <person name="Lucas S."/>
            <person name="Van de Peer Y."/>
            <person name="Podila G.K."/>
            <person name="Polle A."/>
            <person name="Pukkila P.J."/>
            <person name="Richardson P.M."/>
            <person name="Rouze P."/>
            <person name="Sanders I.R."/>
            <person name="Stajich J.E."/>
            <person name="Tunlid A."/>
            <person name="Tuskan G."/>
            <person name="Grigoriev I.V."/>
        </authorList>
    </citation>
    <scope>NUCLEOTIDE SEQUENCE [LARGE SCALE GENOMIC DNA]</scope>
    <source>
        <strain evidence="8">S238N-H82 / ATCC MYA-4686</strain>
    </source>
</reference>
<name>B0CRN3_LACBS</name>
<dbReference type="GO" id="GO:0000178">
    <property type="term" value="C:exosome (RNase complex)"/>
    <property type="evidence" value="ECO:0007669"/>
    <property type="project" value="TreeGrafter"/>
</dbReference>
<dbReference type="RefSeq" id="XP_001873440.1">
    <property type="nucleotide sequence ID" value="XM_001873405.1"/>
</dbReference>
<dbReference type="GO" id="GO:0005730">
    <property type="term" value="C:nucleolus"/>
    <property type="evidence" value="ECO:0007669"/>
    <property type="project" value="TreeGrafter"/>
</dbReference>
<dbReference type="HOGENOM" id="CLU_064339_0_1_1"/>
<dbReference type="PANTHER" id="PTHR15341">
    <property type="entry name" value="SUN-COR STEROID HORMONE RECEPTOR CO-REPRESSOR"/>
    <property type="match status" value="1"/>
</dbReference>